<dbReference type="EMBL" id="CABIJS010000199">
    <property type="protein sequence ID" value="VUZ46049.1"/>
    <property type="molecule type" value="Genomic_DNA"/>
</dbReference>
<keyword evidence="4 10" id="KW-0812">Transmembrane</keyword>
<comment type="function">
    <text evidence="9">Component of the signal peptidase complex (SPC) which catalyzes the cleavage of N-terminal signal sequences from nascent proteins as they are translocated into the lumen of the endoplasmic reticulum. Dispensable for SPC enzymatic activity.</text>
</comment>
<dbReference type="GO" id="GO:0006465">
    <property type="term" value="P:signal peptide processing"/>
    <property type="evidence" value="ECO:0007669"/>
    <property type="project" value="InterPro"/>
</dbReference>
<accession>A0A564YGI7</accession>
<keyword evidence="12" id="KW-1185">Reference proteome</keyword>
<organism evidence="11 12">
    <name type="scientific">Hymenolepis diminuta</name>
    <name type="common">Rat tapeworm</name>
    <dbReference type="NCBI Taxonomy" id="6216"/>
    <lineage>
        <taxon>Eukaryota</taxon>
        <taxon>Metazoa</taxon>
        <taxon>Spiralia</taxon>
        <taxon>Lophotrochozoa</taxon>
        <taxon>Platyhelminthes</taxon>
        <taxon>Cestoda</taxon>
        <taxon>Eucestoda</taxon>
        <taxon>Cyclophyllidea</taxon>
        <taxon>Hymenolepididae</taxon>
        <taxon>Hymenolepis</taxon>
    </lineage>
</organism>
<evidence type="ECO:0000256" key="1">
    <source>
        <dbReference type="ARBA" id="ARBA00004477"/>
    </source>
</evidence>
<keyword evidence="6 10" id="KW-1133">Transmembrane helix</keyword>
<evidence type="ECO:0000256" key="8">
    <source>
        <dbReference type="ARBA" id="ARBA00032913"/>
    </source>
</evidence>
<gene>
    <name evidence="11" type="ORF">WMSIL1_LOCUS5927</name>
</gene>
<evidence type="ECO:0000313" key="12">
    <source>
        <dbReference type="Proteomes" id="UP000321570"/>
    </source>
</evidence>
<dbReference type="GO" id="GO:0045047">
    <property type="term" value="P:protein targeting to ER"/>
    <property type="evidence" value="ECO:0007669"/>
    <property type="project" value="TreeGrafter"/>
</dbReference>
<evidence type="ECO:0000256" key="6">
    <source>
        <dbReference type="ARBA" id="ARBA00022989"/>
    </source>
</evidence>
<keyword evidence="7 10" id="KW-0472">Membrane</keyword>
<comment type="similarity">
    <text evidence="2">Belongs to the SPCS1 family.</text>
</comment>
<sequence>MFGSVKQKLSDLYEEYSMDLEGQKLAERIMNVVLPLFCFIGFIAGYLMEQLSISVGLTCLGLLICAIIVLPSWPMYRKHPLKWQKCEKRHSE</sequence>
<dbReference type="AlphaFoldDB" id="A0A564YGI7"/>
<evidence type="ECO:0000313" key="11">
    <source>
        <dbReference type="EMBL" id="VUZ46049.1"/>
    </source>
</evidence>
<evidence type="ECO:0000256" key="3">
    <source>
        <dbReference type="ARBA" id="ARBA00017059"/>
    </source>
</evidence>
<comment type="subcellular location">
    <subcellularLocation>
        <location evidence="1">Endoplasmic reticulum membrane</location>
        <topology evidence="1">Multi-pass membrane protein</topology>
    </subcellularLocation>
</comment>
<evidence type="ECO:0000256" key="9">
    <source>
        <dbReference type="ARBA" id="ARBA00045204"/>
    </source>
</evidence>
<dbReference type="PANTHER" id="PTHR13202:SF0">
    <property type="entry name" value="SIGNAL PEPTIDASE COMPLEX SUBUNIT 1"/>
    <property type="match status" value="1"/>
</dbReference>
<evidence type="ECO:0000256" key="7">
    <source>
        <dbReference type="ARBA" id="ARBA00023136"/>
    </source>
</evidence>
<dbReference type="Proteomes" id="UP000321570">
    <property type="component" value="Unassembled WGS sequence"/>
</dbReference>
<dbReference type="PANTHER" id="PTHR13202">
    <property type="entry name" value="MICROSOMAL SIGNAL PEPTIDASE 12 KDA SUBUNIT"/>
    <property type="match status" value="1"/>
</dbReference>
<proteinExistence type="inferred from homology"/>
<reference evidence="11 12" key="1">
    <citation type="submission" date="2019-07" db="EMBL/GenBank/DDBJ databases">
        <authorList>
            <person name="Jastrzebski P J."/>
            <person name="Paukszto L."/>
            <person name="Jastrzebski P J."/>
        </authorList>
    </citation>
    <scope>NUCLEOTIDE SEQUENCE [LARGE SCALE GENOMIC DNA]</scope>
    <source>
        <strain evidence="11 12">WMS-il1</strain>
    </source>
</reference>
<evidence type="ECO:0000256" key="5">
    <source>
        <dbReference type="ARBA" id="ARBA00022824"/>
    </source>
</evidence>
<dbReference type="Pfam" id="PF06645">
    <property type="entry name" value="SPC12"/>
    <property type="match status" value="1"/>
</dbReference>
<dbReference type="InterPro" id="IPR009542">
    <property type="entry name" value="Spc1/SPCS1"/>
</dbReference>
<evidence type="ECO:0000256" key="10">
    <source>
        <dbReference type="SAM" id="Phobius"/>
    </source>
</evidence>
<protein>
    <recommendedName>
        <fullName evidence="3">Signal peptidase complex subunit 1</fullName>
    </recommendedName>
    <alternativeName>
        <fullName evidence="8">Microsomal signal peptidase 12 kDa subunit</fullName>
    </alternativeName>
</protein>
<feature type="transmembrane region" description="Helical" evidence="10">
    <location>
        <begin position="29"/>
        <end position="47"/>
    </location>
</feature>
<evidence type="ECO:0000256" key="2">
    <source>
        <dbReference type="ARBA" id="ARBA00005245"/>
    </source>
</evidence>
<feature type="transmembrane region" description="Helical" evidence="10">
    <location>
        <begin position="53"/>
        <end position="73"/>
    </location>
</feature>
<evidence type="ECO:0000256" key="4">
    <source>
        <dbReference type="ARBA" id="ARBA00022692"/>
    </source>
</evidence>
<dbReference type="GO" id="GO:0005787">
    <property type="term" value="C:signal peptidase complex"/>
    <property type="evidence" value="ECO:0007669"/>
    <property type="project" value="InterPro"/>
</dbReference>
<keyword evidence="5" id="KW-0256">Endoplasmic reticulum</keyword>
<name>A0A564YGI7_HYMDI</name>